<evidence type="ECO:0000256" key="2">
    <source>
        <dbReference type="ARBA" id="ARBA00023002"/>
    </source>
</evidence>
<name>A0ABX0GX62_9ACTN</name>
<dbReference type="PANTHER" id="PTHR42901:SF1">
    <property type="entry name" value="ALCOHOL DEHYDROGENASE"/>
    <property type="match status" value="1"/>
</dbReference>
<protein>
    <submittedName>
        <fullName evidence="3">SDR family NAD(P)-dependent oxidoreductase</fullName>
    </submittedName>
</protein>
<evidence type="ECO:0000256" key="1">
    <source>
        <dbReference type="ARBA" id="ARBA00006484"/>
    </source>
</evidence>
<accession>A0ABX0GX62</accession>
<proteinExistence type="inferred from homology"/>
<dbReference type="SUPFAM" id="SSF51735">
    <property type="entry name" value="NAD(P)-binding Rossmann-fold domains"/>
    <property type="match status" value="1"/>
</dbReference>
<comment type="caution">
    <text evidence="3">The sequence shown here is derived from an EMBL/GenBank/DDBJ whole genome shotgun (WGS) entry which is preliminary data.</text>
</comment>
<dbReference type="PROSITE" id="PS00061">
    <property type="entry name" value="ADH_SHORT"/>
    <property type="match status" value="1"/>
</dbReference>
<dbReference type="InterPro" id="IPR020904">
    <property type="entry name" value="Sc_DH/Rdtase_CS"/>
</dbReference>
<reference evidence="3 4" key="1">
    <citation type="submission" date="2020-03" db="EMBL/GenBank/DDBJ databases">
        <title>Two novel Motilibacter sp.</title>
        <authorList>
            <person name="Liu S."/>
        </authorList>
    </citation>
    <scope>NUCLEOTIDE SEQUENCE [LARGE SCALE GENOMIC DNA]</scope>
    <source>
        <strain evidence="3 4">E257</strain>
    </source>
</reference>
<dbReference type="Pfam" id="PF00106">
    <property type="entry name" value="adh_short"/>
    <property type="match status" value="1"/>
</dbReference>
<dbReference type="EMBL" id="JAANNP010000005">
    <property type="protein sequence ID" value="NHC14295.1"/>
    <property type="molecule type" value="Genomic_DNA"/>
</dbReference>
<dbReference type="InterPro" id="IPR036291">
    <property type="entry name" value="NAD(P)-bd_dom_sf"/>
</dbReference>
<dbReference type="RefSeq" id="WP_166281666.1">
    <property type="nucleotide sequence ID" value="NZ_JAANNP010000005.1"/>
</dbReference>
<evidence type="ECO:0000313" key="3">
    <source>
        <dbReference type="EMBL" id="NHC14295.1"/>
    </source>
</evidence>
<dbReference type="Gene3D" id="3.40.50.720">
    <property type="entry name" value="NAD(P)-binding Rossmann-like Domain"/>
    <property type="match status" value="1"/>
</dbReference>
<dbReference type="Proteomes" id="UP000800981">
    <property type="component" value="Unassembled WGS sequence"/>
</dbReference>
<comment type="similarity">
    <text evidence="1">Belongs to the short-chain dehydrogenases/reductases (SDR) family.</text>
</comment>
<dbReference type="PANTHER" id="PTHR42901">
    <property type="entry name" value="ALCOHOL DEHYDROGENASE"/>
    <property type="match status" value="1"/>
</dbReference>
<keyword evidence="4" id="KW-1185">Reference proteome</keyword>
<dbReference type="InterPro" id="IPR002347">
    <property type="entry name" value="SDR_fam"/>
</dbReference>
<sequence>MTTSAATRGTAVITGASSGIGAATARALGAAGFPLLLGARRADRLAEVAAGIPGVDVRTRRVDVTDSASVEEFAAGVTSCEVLVCNAGGALGLDPVEKWDEEKWRWMYEANVLSLPRTINAFLPALRASGDGRIVVITSVAGHQTYVGGGGYTGAKHAAAAVVDTVRLELLGEPVRVIEIAPGLVNTEFSTVRFSGDVDRADAVYDGMTPLTGEDVADVVTWAVTRPAHVSVARLDLFPRDQATARDVHRRPAD</sequence>
<evidence type="ECO:0000313" key="4">
    <source>
        <dbReference type="Proteomes" id="UP000800981"/>
    </source>
</evidence>
<organism evidence="3 4">
    <name type="scientific">Motilibacter deserti</name>
    <dbReference type="NCBI Taxonomy" id="2714956"/>
    <lineage>
        <taxon>Bacteria</taxon>
        <taxon>Bacillati</taxon>
        <taxon>Actinomycetota</taxon>
        <taxon>Actinomycetes</taxon>
        <taxon>Motilibacterales</taxon>
        <taxon>Motilibacteraceae</taxon>
        <taxon>Motilibacter</taxon>
    </lineage>
</organism>
<keyword evidence="2" id="KW-0560">Oxidoreductase</keyword>
<dbReference type="PRINTS" id="PR00081">
    <property type="entry name" value="GDHRDH"/>
</dbReference>
<gene>
    <name evidence="3" type="ORF">G9H71_10940</name>
</gene>